<name>A0A7W3LI71_ACTNM</name>
<dbReference type="RefSeq" id="WP_182841193.1">
    <property type="nucleotide sequence ID" value="NZ_BAAALP010000030.1"/>
</dbReference>
<feature type="transmembrane region" description="Helical" evidence="1">
    <location>
        <begin position="34"/>
        <end position="52"/>
    </location>
</feature>
<reference evidence="3 4" key="1">
    <citation type="submission" date="2020-08" db="EMBL/GenBank/DDBJ databases">
        <title>Genomic Encyclopedia of Type Strains, Phase IV (KMG-IV): sequencing the most valuable type-strain genomes for metagenomic binning, comparative biology and taxonomic classification.</title>
        <authorList>
            <person name="Goeker M."/>
        </authorList>
    </citation>
    <scope>NUCLEOTIDE SEQUENCE [LARGE SCALE GENOMIC DNA]</scope>
    <source>
        <strain evidence="3 4">DSM 44197</strain>
    </source>
</reference>
<dbReference type="Proteomes" id="UP000572680">
    <property type="component" value="Unassembled WGS sequence"/>
</dbReference>
<feature type="domain" description="DUF3592" evidence="2">
    <location>
        <begin position="90"/>
        <end position="127"/>
    </location>
</feature>
<keyword evidence="1" id="KW-1133">Transmembrane helix</keyword>
<gene>
    <name evidence="3" type="ORF">HNR61_000174</name>
</gene>
<comment type="caution">
    <text evidence="3">The sequence shown here is derived from an EMBL/GenBank/DDBJ whole genome shotgun (WGS) entry which is preliminary data.</text>
</comment>
<protein>
    <recommendedName>
        <fullName evidence="2">DUF3592 domain-containing protein</fullName>
    </recommendedName>
</protein>
<dbReference type="AlphaFoldDB" id="A0A7W3LI71"/>
<keyword evidence="1" id="KW-0472">Membrane</keyword>
<feature type="transmembrane region" description="Helical" evidence="1">
    <location>
        <begin position="129"/>
        <end position="150"/>
    </location>
</feature>
<sequence>MTSKIVFWGLSLLGMLLLFTVVENVPSGPVKALALNVGGPALLVAAPLYLVARMRFRSGAVRTTGTVERCEEDGPGEVTCVLVIGFVDLAGDRHVFTEEHAPKREVGEEVPVLYDPAAPARARLHRHPAVDLLTAAAMLLVGVVLTSAGWGPHLVR</sequence>
<proteinExistence type="predicted"/>
<evidence type="ECO:0000256" key="1">
    <source>
        <dbReference type="SAM" id="Phobius"/>
    </source>
</evidence>
<evidence type="ECO:0000313" key="3">
    <source>
        <dbReference type="EMBL" id="MBA8948576.1"/>
    </source>
</evidence>
<evidence type="ECO:0000259" key="2">
    <source>
        <dbReference type="Pfam" id="PF12158"/>
    </source>
</evidence>
<dbReference type="InterPro" id="IPR021994">
    <property type="entry name" value="DUF3592"/>
</dbReference>
<evidence type="ECO:0000313" key="4">
    <source>
        <dbReference type="Proteomes" id="UP000572680"/>
    </source>
</evidence>
<accession>A0A7W3LI71</accession>
<keyword evidence="1" id="KW-0812">Transmembrane</keyword>
<dbReference type="EMBL" id="JACJIA010000001">
    <property type="protein sequence ID" value="MBA8948576.1"/>
    <property type="molecule type" value="Genomic_DNA"/>
</dbReference>
<keyword evidence="4" id="KW-1185">Reference proteome</keyword>
<dbReference type="Pfam" id="PF12158">
    <property type="entry name" value="DUF3592"/>
    <property type="match status" value="1"/>
</dbReference>
<organism evidence="3 4">
    <name type="scientific">Actinomadura namibiensis</name>
    <dbReference type="NCBI Taxonomy" id="182080"/>
    <lineage>
        <taxon>Bacteria</taxon>
        <taxon>Bacillati</taxon>
        <taxon>Actinomycetota</taxon>
        <taxon>Actinomycetes</taxon>
        <taxon>Streptosporangiales</taxon>
        <taxon>Thermomonosporaceae</taxon>
        <taxon>Actinomadura</taxon>
    </lineage>
</organism>